<evidence type="ECO:0000256" key="1">
    <source>
        <dbReference type="SAM" id="Phobius"/>
    </source>
</evidence>
<protein>
    <recommendedName>
        <fullName evidence="3">Holin</fullName>
    </recommendedName>
</protein>
<sequence>MATWLATTPLGSAFKTFIAVILAAAVADFATDGSISLAHWQTWVIGGLVSALPPVINWLNPSDDRYGNGAGA</sequence>
<evidence type="ECO:0000313" key="2">
    <source>
        <dbReference type="EMBL" id="CAB5216983.1"/>
    </source>
</evidence>
<proteinExistence type="predicted"/>
<feature type="transmembrane region" description="Helical" evidence="1">
    <location>
        <begin position="12"/>
        <end position="30"/>
    </location>
</feature>
<gene>
    <name evidence="2" type="ORF">UFOVP199_23</name>
</gene>
<evidence type="ECO:0008006" key="3">
    <source>
        <dbReference type="Google" id="ProtNLM"/>
    </source>
</evidence>
<keyword evidence="1" id="KW-0812">Transmembrane</keyword>
<reference evidence="2" key="1">
    <citation type="submission" date="2020-05" db="EMBL/GenBank/DDBJ databases">
        <authorList>
            <person name="Chiriac C."/>
            <person name="Salcher M."/>
            <person name="Ghai R."/>
            <person name="Kavagutti S V."/>
        </authorList>
    </citation>
    <scope>NUCLEOTIDE SEQUENCE</scope>
</reference>
<feature type="transmembrane region" description="Helical" evidence="1">
    <location>
        <begin position="42"/>
        <end position="59"/>
    </location>
</feature>
<dbReference type="EMBL" id="LR798244">
    <property type="protein sequence ID" value="CAB5216983.1"/>
    <property type="molecule type" value="Genomic_DNA"/>
</dbReference>
<name>A0A6J7WIL6_9CAUD</name>
<keyword evidence="1" id="KW-0472">Membrane</keyword>
<accession>A0A6J7WIL6</accession>
<organism evidence="2">
    <name type="scientific">uncultured Caudovirales phage</name>
    <dbReference type="NCBI Taxonomy" id="2100421"/>
    <lineage>
        <taxon>Viruses</taxon>
        <taxon>Duplodnaviria</taxon>
        <taxon>Heunggongvirae</taxon>
        <taxon>Uroviricota</taxon>
        <taxon>Caudoviricetes</taxon>
        <taxon>Peduoviridae</taxon>
        <taxon>Maltschvirus</taxon>
        <taxon>Maltschvirus maltsch</taxon>
    </lineage>
</organism>
<keyword evidence="1" id="KW-1133">Transmembrane helix</keyword>